<accession>A0A5J4WBC1</accession>
<organism evidence="1 2">
    <name type="scientific">Streblomastix strix</name>
    <dbReference type="NCBI Taxonomy" id="222440"/>
    <lineage>
        <taxon>Eukaryota</taxon>
        <taxon>Metamonada</taxon>
        <taxon>Preaxostyla</taxon>
        <taxon>Oxymonadida</taxon>
        <taxon>Streblomastigidae</taxon>
        <taxon>Streblomastix</taxon>
    </lineage>
</organism>
<gene>
    <name evidence="1" type="ORF">EZS28_012281</name>
</gene>
<dbReference type="Proteomes" id="UP000324800">
    <property type="component" value="Unassembled WGS sequence"/>
</dbReference>
<dbReference type="EMBL" id="SNRW01002627">
    <property type="protein sequence ID" value="KAA6392191.1"/>
    <property type="molecule type" value="Genomic_DNA"/>
</dbReference>
<evidence type="ECO:0000313" key="1">
    <source>
        <dbReference type="EMBL" id="KAA6392191.1"/>
    </source>
</evidence>
<dbReference type="AlphaFoldDB" id="A0A5J4WBC1"/>
<evidence type="ECO:0000313" key="2">
    <source>
        <dbReference type="Proteomes" id="UP000324800"/>
    </source>
</evidence>
<reference evidence="1 2" key="1">
    <citation type="submission" date="2019-03" db="EMBL/GenBank/DDBJ databases">
        <title>Single cell metagenomics reveals metabolic interactions within the superorganism composed of flagellate Streblomastix strix and complex community of Bacteroidetes bacteria on its surface.</title>
        <authorList>
            <person name="Treitli S.C."/>
            <person name="Kolisko M."/>
            <person name="Husnik F."/>
            <person name="Keeling P."/>
            <person name="Hampl V."/>
        </authorList>
    </citation>
    <scope>NUCLEOTIDE SEQUENCE [LARGE SCALE GENOMIC DNA]</scope>
    <source>
        <strain evidence="1">ST1C</strain>
    </source>
</reference>
<proteinExistence type="predicted"/>
<comment type="caution">
    <text evidence="1">The sequence shown here is derived from an EMBL/GenBank/DDBJ whole genome shotgun (WGS) entry which is preliminary data.</text>
</comment>
<sequence length="523" mass="59762">MPSLFVKEVIISLSDLDQDITQMQISSFTLEFKMNLLFNNKFDKFDDDYKEGTFIFVCLKNSAELIREYVLYHRGRTIDGSLQNDTTTKSFNYNIINPKSEKNNNRFVHSLYESVRKDDISCCGRYLSIKEISEILVPQTSSPYVMPVGFTVSILLDDLFIFSAFSEYPNSKFGDLKIKFQINPSAFVFCQVDPVLSMAKYYTINKDELLSSGQDKLKDVDLFLRNWSLTFQYTNMYTQIGCTADLVTGIRAEELTPSGLNNLVCDIKPVKVSVRNYIIEAVTANMCGYKASDTFLNPVRQFYQSRPFVVPAQRIQSWVFPSITSSAGIKTTQNIPHSHVTEMCLLFPKDARHVTYNENPCYFDMQINTMNRNFPGFPMNTVNEQFFTMQLQANNLDNIFEACDEYEDSLATPSASKTRRYNPVRDYTSFFITIQCERNSNGALTFNGLDSKNQNTAIELKGHLIFAGEVDTYYNVDTNGKHPPPPILCTVHDTFWLFSPRNVGSCLCDTTHSFDLIINQVIA</sequence>
<protein>
    <submittedName>
        <fullName evidence="1">Uncharacterized protein</fullName>
    </submittedName>
</protein>
<name>A0A5J4WBC1_9EUKA</name>